<dbReference type="EnsemblMetazoa" id="Aqu2.1.01866_001">
    <property type="protein sequence ID" value="Aqu2.1.01866_001"/>
    <property type="gene ID" value="Aqu2.1.01866"/>
</dbReference>
<evidence type="ECO:0000313" key="1">
    <source>
        <dbReference type="EnsemblMetazoa" id="Aqu2.1.01866_001"/>
    </source>
</evidence>
<organism evidence="1">
    <name type="scientific">Amphimedon queenslandica</name>
    <name type="common">Sponge</name>
    <dbReference type="NCBI Taxonomy" id="400682"/>
    <lineage>
        <taxon>Eukaryota</taxon>
        <taxon>Metazoa</taxon>
        <taxon>Porifera</taxon>
        <taxon>Demospongiae</taxon>
        <taxon>Heteroscleromorpha</taxon>
        <taxon>Haplosclerida</taxon>
        <taxon>Niphatidae</taxon>
        <taxon>Amphimedon</taxon>
    </lineage>
</organism>
<proteinExistence type="predicted"/>
<dbReference type="AlphaFoldDB" id="A0A1X7SIK4"/>
<reference evidence="1" key="1">
    <citation type="submission" date="2017-05" db="UniProtKB">
        <authorList>
            <consortium name="EnsemblMetazoa"/>
        </authorList>
    </citation>
    <scope>IDENTIFICATION</scope>
</reference>
<protein>
    <submittedName>
        <fullName evidence="1">Uncharacterized protein</fullName>
    </submittedName>
</protein>
<name>A0A1X7SIK4_AMPQE</name>
<dbReference type="InParanoid" id="A0A1X7SIK4"/>
<accession>A0A1X7SIK4</accession>
<sequence length="275" mass="30169">MSGDLLAVSQPELINSSVRVYFISGITANSQEFNYSDASVDLNKSPVTNELILVYPVTDGYCVNSTNSINASFIKEKALEVQRSQPFYGQHQFIYPWIVFSCNGSVTKWIFGADNNGSIAIQSELQIWRQLGPNNYTKIGSSLVNANTMIGTNLYEFIPQTPLQFQEGDIFGVYSDITDGEILILHEQKFNGPTNLRVNGSLDSPPSTISETLRTVVNDYPLVTPEISISTQPTVTTASSTTENIFEDPISITLSTTSLSPHILSSSSSFSHKLS</sequence>